<evidence type="ECO:0000313" key="2">
    <source>
        <dbReference type="EMBL" id="MDT0683735.1"/>
    </source>
</evidence>
<accession>A0ABU3DJ35</accession>
<proteinExistence type="predicted"/>
<evidence type="ECO:0000256" key="1">
    <source>
        <dbReference type="SAM" id="MobiDB-lite"/>
    </source>
</evidence>
<reference evidence="2 3" key="1">
    <citation type="submission" date="2023-09" db="EMBL/GenBank/DDBJ databases">
        <authorList>
            <person name="Rey-Velasco X."/>
        </authorList>
    </citation>
    <scope>NUCLEOTIDE SEQUENCE [LARGE SCALE GENOMIC DNA]</scope>
    <source>
        <strain evidence="2 3">F158</strain>
    </source>
</reference>
<dbReference type="RefSeq" id="WP_311692555.1">
    <property type="nucleotide sequence ID" value="NZ_JAVRHL010000003.1"/>
</dbReference>
<keyword evidence="3" id="KW-1185">Reference proteome</keyword>
<gene>
    <name evidence="2" type="ORF">RM543_13670</name>
</gene>
<dbReference type="EMBL" id="JAVRHL010000003">
    <property type="protein sequence ID" value="MDT0683735.1"/>
    <property type="molecule type" value="Genomic_DNA"/>
</dbReference>
<evidence type="ECO:0000313" key="3">
    <source>
        <dbReference type="Proteomes" id="UP001265259"/>
    </source>
</evidence>
<comment type="caution">
    <text evidence="2">The sequence shown here is derived from an EMBL/GenBank/DDBJ whole genome shotgun (WGS) entry which is preliminary data.</text>
</comment>
<feature type="region of interest" description="Disordered" evidence="1">
    <location>
        <begin position="84"/>
        <end position="104"/>
    </location>
</feature>
<dbReference type="InterPro" id="IPR009534">
    <property type="entry name" value="DUF1153"/>
</dbReference>
<organism evidence="2 3">
    <name type="scientific">Tropicimonas omnivorans</name>
    <dbReference type="NCBI Taxonomy" id="3075590"/>
    <lineage>
        <taxon>Bacteria</taxon>
        <taxon>Pseudomonadati</taxon>
        <taxon>Pseudomonadota</taxon>
        <taxon>Alphaproteobacteria</taxon>
        <taxon>Rhodobacterales</taxon>
        <taxon>Roseobacteraceae</taxon>
        <taxon>Tropicimonas</taxon>
    </lineage>
</organism>
<dbReference type="SUPFAM" id="SSF48295">
    <property type="entry name" value="TrpR-like"/>
    <property type="match status" value="1"/>
</dbReference>
<dbReference type="Proteomes" id="UP001265259">
    <property type="component" value="Unassembled WGS sequence"/>
</dbReference>
<feature type="compositionally biased region" description="Basic and acidic residues" evidence="1">
    <location>
        <begin position="92"/>
        <end position="104"/>
    </location>
</feature>
<protein>
    <submittedName>
        <fullName evidence="2">DUF1153 domain-containing protein</fullName>
    </submittedName>
</protein>
<dbReference type="InterPro" id="IPR036388">
    <property type="entry name" value="WH-like_DNA-bd_sf"/>
</dbReference>
<dbReference type="Gene3D" id="1.10.10.10">
    <property type="entry name" value="Winged helix-like DNA-binding domain superfamily/Winged helix DNA-binding domain"/>
    <property type="match status" value="1"/>
</dbReference>
<name>A0ABU3DJ35_9RHOB</name>
<dbReference type="Pfam" id="PF06627">
    <property type="entry name" value="DUF1153"/>
    <property type="match status" value="1"/>
</dbReference>
<sequence length="104" mass="11594">MFIKKVDGPRAVKLPDGTMMTRADLPETGTRRWVASRKAAVVRAVRHGLITAEGACERYGLSGEELESWSRAVETHGEAALRTTALKRYRDRRTDPEREGTGQP</sequence>
<dbReference type="InterPro" id="IPR010921">
    <property type="entry name" value="Trp_repressor/repl_initiator"/>
</dbReference>